<feature type="transmembrane region" description="Helical" evidence="6">
    <location>
        <begin position="217"/>
        <end position="241"/>
    </location>
</feature>
<dbReference type="PANTHER" id="PTHR30482">
    <property type="entry name" value="HIGH-AFFINITY BRANCHED-CHAIN AMINO ACID TRANSPORT SYSTEM PERMEASE"/>
    <property type="match status" value="1"/>
</dbReference>
<comment type="caution">
    <text evidence="7">The sequence shown here is derived from an EMBL/GenBank/DDBJ whole genome shotgun (WGS) entry which is preliminary data.</text>
</comment>
<feature type="transmembrane region" description="Helical" evidence="6">
    <location>
        <begin position="574"/>
        <end position="598"/>
    </location>
</feature>
<evidence type="ECO:0000256" key="4">
    <source>
        <dbReference type="ARBA" id="ARBA00022989"/>
    </source>
</evidence>
<dbReference type="GO" id="GO:0005886">
    <property type="term" value="C:plasma membrane"/>
    <property type="evidence" value="ECO:0007669"/>
    <property type="project" value="UniProtKB-SubCell"/>
</dbReference>
<dbReference type="Pfam" id="PF02653">
    <property type="entry name" value="BPD_transp_2"/>
    <property type="match status" value="2"/>
</dbReference>
<protein>
    <submittedName>
        <fullName evidence="7">Branched-chain amino acid ABC transporter, permease protein</fullName>
    </submittedName>
</protein>
<dbReference type="EMBL" id="ADMS01000052">
    <property type="protein sequence ID" value="EFF76279.1"/>
    <property type="molecule type" value="Genomic_DNA"/>
</dbReference>
<dbReference type="AlphaFoldDB" id="D4XA14"/>
<proteinExistence type="predicted"/>
<dbReference type="InterPro" id="IPR043428">
    <property type="entry name" value="LivM-like"/>
</dbReference>
<dbReference type="GO" id="GO:0015658">
    <property type="term" value="F:branched-chain amino acid transmembrane transporter activity"/>
    <property type="evidence" value="ECO:0007669"/>
    <property type="project" value="InterPro"/>
</dbReference>
<comment type="subcellular location">
    <subcellularLocation>
        <location evidence="1">Cell membrane</location>
        <topology evidence="1">Multi-pass membrane protein</topology>
    </subcellularLocation>
</comment>
<evidence type="ECO:0000256" key="5">
    <source>
        <dbReference type="ARBA" id="ARBA00023136"/>
    </source>
</evidence>
<gene>
    <name evidence="7" type="ORF">HMPREF0004_2311</name>
</gene>
<feature type="transmembrane region" description="Helical" evidence="6">
    <location>
        <begin position="292"/>
        <end position="312"/>
    </location>
</feature>
<feature type="transmembrane region" description="Helical" evidence="6">
    <location>
        <begin position="438"/>
        <end position="460"/>
    </location>
</feature>
<feature type="transmembrane region" description="Helical" evidence="6">
    <location>
        <begin position="487"/>
        <end position="506"/>
    </location>
</feature>
<accession>D4XA14</accession>
<reference evidence="8" key="1">
    <citation type="submission" date="2010-03" db="EMBL/GenBank/DDBJ databases">
        <title>Complete sequence of Mobiluncus curtisii ATCC 43063.</title>
        <authorList>
            <person name="Muzny D."/>
            <person name="Qin X."/>
            <person name="Deng J."/>
            <person name="Jiang H."/>
            <person name="Liu Y."/>
            <person name="Qu J."/>
            <person name="Song X.-Z."/>
            <person name="Zhang L."/>
            <person name="Thornton R."/>
            <person name="Coyle M."/>
            <person name="Francisco L."/>
            <person name="Jackson L."/>
            <person name="Javaid M."/>
            <person name="Korchina V."/>
            <person name="Kovar C."/>
            <person name="Mata R."/>
            <person name="Mathew T."/>
            <person name="Ngo R."/>
            <person name="Nguyen L."/>
            <person name="Nguyen N."/>
            <person name="Okwuonu G."/>
            <person name="Ongeri F."/>
            <person name="Pham C."/>
            <person name="Simmons D."/>
            <person name="Wilczek-Boney K."/>
            <person name="Hale W."/>
            <person name="Jakkamsetti A."/>
            <person name="Pham P."/>
            <person name="Ruth R."/>
            <person name="San Lucas F."/>
            <person name="Warren J."/>
            <person name="Zhang J."/>
            <person name="Zhao Z."/>
            <person name="Zhou C."/>
            <person name="Zhu D."/>
            <person name="Lee S."/>
            <person name="Bess C."/>
            <person name="Blankenburg K."/>
            <person name="Forbes L."/>
            <person name="Fu Q."/>
            <person name="Gubbala S."/>
            <person name="Hirani K."/>
            <person name="Jayaseelan J.C."/>
            <person name="Lara F."/>
            <person name="Munidasa M."/>
            <person name="Palculict T."/>
            <person name="Patil S."/>
            <person name="Pu L.-L."/>
            <person name="Saada N."/>
            <person name="Tang L."/>
            <person name="Weissenberger G."/>
            <person name="Zhu Y."/>
            <person name="Hemphill L."/>
            <person name="Shang Y."/>
            <person name="Youmans B."/>
            <person name="Ayvaz T."/>
            <person name="Ross M."/>
            <person name="Santibanez J."/>
            <person name="Aqrawi P."/>
            <person name="Gross S."/>
            <person name="Joshi V."/>
            <person name="Fowler G."/>
            <person name="Nazareth L."/>
            <person name="Reid J."/>
            <person name="Worley K."/>
            <person name="Petrosino J."/>
            <person name="Highlander S."/>
            <person name="Gibbs R."/>
            <person name="Gibbs R."/>
        </authorList>
    </citation>
    <scope>NUCLEOTIDE SEQUENCE [LARGE SCALE GENOMIC DNA]</scope>
    <source>
        <strain evidence="8">ATCC 43553</strain>
    </source>
</reference>
<keyword evidence="5 6" id="KW-0472">Membrane</keyword>
<sequence>MKRVAILPGSPGAWASERRIPVFEIFGVPSTALFGQLLLGLINGSFYALLSIGLAVIFGLLNIINFAHGAQYTAGAFLAWMLLNYLGVNYWAALVLVPLIMAVFAVVVERLLISRTYRMDHLYGLLLTFGIALLIEGGLRQAYGVSGLPYTIPKALSGGVNLGFMFLPWYRGWAVAVSLVLCLAVWVLIEKTRVGAMLRAATENPTIVRSFGINVPLLITLTYALGVALASVAGVIAAPIYQVSPMMGSNLVVVVFAVVVIGGMGSIMGAILSGFGLGIIEGLTKVFYPEAANLAIFIIMVLVLLCKPAGLFGKPLQVQNVLAAEATRQPVQLSRRAMRVSMAVLAVVALAAPWFVYPTFLMKVLCFALFAAAFNLLVGYVGLLSFGHAAFFGAAAYATGIVMKVLGATPELGLLAGVVTGGLLGLAFGAIAIRRQGIYFAMITLALSQLVYFIAVQAGFTGGEDGLQSVPRGKLFGIFDLQNVMPMYYFTLAVFALGYAFVLRVLNSPFGEVIRSVRDNEQRARSLGYSTSRYKLLAFTLSASVAGLAGGLKVLVFGVASLTDVHWHANGEVVLMALLGGIGTVFGPLAGAFTFVSLQNYLAPLGSWVLIVQGAIFVLCVLLLRDGIMGLVSRAWLAATRANKES</sequence>
<evidence type="ECO:0000256" key="1">
    <source>
        <dbReference type="ARBA" id="ARBA00004651"/>
    </source>
</evidence>
<dbReference type="PATRIC" id="fig|742159.3.peg.3257"/>
<dbReference type="HOGENOM" id="CLU_028469_0_0_4"/>
<dbReference type="InterPro" id="IPR001851">
    <property type="entry name" value="ABC_transp_permease"/>
</dbReference>
<dbReference type="PANTHER" id="PTHR30482:SF17">
    <property type="entry name" value="ABC TRANSPORTER ATP-BINDING PROTEIN"/>
    <property type="match status" value="1"/>
</dbReference>
<dbReference type="eggNOG" id="COG4177">
    <property type="taxonomic scope" value="Bacteria"/>
</dbReference>
<feature type="transmembrane region" description="Helical" evidence="6">
    <location>
        <begin position="88"/>
        <end position="108"/>
    </location>
</feature>
<feature type="transmembrane region" description="Helical" evidence="6">
    <location>
        <begin position="337"/>
        <end position="357"/>
    </location>
</feature>
<feature type="transmembrane region" description="Helical" evidence="6">
    <location>
        <begin position="120"/>
        <end position="139"/>
    </location>
</feature>
<feature type="transmembrane region" description="Helical" evidence="6">
    <location>
        <begin position="605"/>
        <end position="624"/>
    </location>
</feature>
<evidence type="ECO:0000256" key="2">
    <source>
        <dbReference type="ARBA" id="ARBA00022475"/>
    </source>
</evidence>
<dbReference type="CDD" id="cd06582">
    <property type="entry name" value="TM_PBP1_LivH_like"/>
    <property type="match status" value="1"/>
</dbReference>
<feature type="transmembrane region" description="Helical" evidence="6">
    <location>
        <begin position="170"/>
        <end position="189"/>
    </location>
</feature>
<keyword evidence="3 6" id="KW-0812">Transmembrane</keyword>
<feature type="transmembrane region" description="Helical" evidence="6">
    <location>
        <begin position="364"/>
        <end position="392"/>
    </location>
</feature>
<keyword evidence="4 6" id="KW-1133">Transmembrane helix</keyword>
<evidence type="ECO:0000313" key="8">
    <source>
        <dbReference type="Proteomes" id="UP000004510"/>
    </source>
</evidence>
<keyword evidence="2" id="KW-1003">Cell membrane</keyword>
<evidence type="ECO:0000313" key="7">
    <source>
        <dbReference type="EMBL" id="EFF76279.1"/>
    </source>
</evidence>
<dbReference type="eggNOG" id="COG0559">
    <property type="taxonomic scope" value="Bacteria"/>
</dbReference>
<feature type="transmembrane region" description="Helical" evidence="6">
    <location>
        <begin position="46"/>
        <end position="68"/>
    </location>
</feature>
<feature type="transmembrane region" description="Helical" evidence="6">
    <location>
        <begin position="536"/>
        <end position="562"/>
    </location>
</feature>
<feature type="transmembrane region" description="Helical" evidence="6">
    <location>
        <begin position="253"/>
        <end position="280"/>
    </location>
</feature>
<name>D4XA14_9BURK</name>
<organism evidence="7 8">
    <name type="scientific">Achromobacter piechaudii ATCC 43553</name>
    <dbReference type="NCBI Taxonomy" id="742159"/>
    <lineage>
        <taxon>Bacteria</taxon>
        <taxon>Pseudomonadati</taxon>
        <taxon>Pseudomonadota</taxon>
        <taxon>Betaproteobacteria</taxon>
        <taxon>Burkholderiales</taxon>
        <taxon>Alcaligenaceae</taxon>
        <taxon>Achromobacter</taxon>
    </lineage>
</organism>
<feature type="transmembrane region" description="Helical" evidence="6">
    <location>
        <begin position="20"/>
        <end position="39"/>
    </location>
</feature>
<dbReference type="CDD" id="cd06581">
    <property type="entry name" value="TM_PBP1_LivM_like"/>
    <property type="match status" value="1"/>
</dbReference>
<evidence type="ECO:0000256" key="3">
    <source>
        <dbReference type="ARBA" id="ARBA00022692"/>
    </source>
</evidence>
<evidence type="ECO:0000256" key="6">
    <source>
        <dbReference type="SAM" id="Phobius"/>
    </source>
</evidence>
<dbReference type="Proteomes" id="UP000004510">
    <property type="component" value="Unassembled WGS sequence"/>
</dbReference>
<feature type="transmembrane region" description="Helical" evidence="6">
    <location>
        <begin position="412"/>
        <end position="431"/>
    </location>
</feature>